<proteinExistence type="predicted"/>
<keyword evidence="3" id="KW-0862">Zinc</keyword>
<name>A0A0L0C1G0_LUCCU</name>
<evidence type="ECO:0000256" key="3">
    <source>
        <dbReference type="ARBA" id="ARBA00022833"/>
    </source>
</evidence>
<dbReference type="EMBL" id="JRES01001019">
    <property type="protein sequence ID" value="KNC26097.1"/>
    <property type="molecule type" value="Genomic_DNA"/>
</dbReference>
<comment type="caution">
    <text evidence="7">The sequence shown here is derived from an EMBL/GenBank/DDBJ whole genome shotgun (WGS) entry which is preliminary data.</text>
</comment>
<evidence type="ECO:0000256" key="4">
    <source>
        <dbReference type="PROSITE-ProRule" id="PRU00146"/>
    </source>
</evidence>
<dbReference type="InterPro" id="IPR001965">
    <property type="entry name" value="Znf_PHD"/>
</dbReference>
<evidence type="ECO:0000256" key="5">
    <source>
        <dbReference type="SAM" id="MobiDB-lite"/>
    </source>
</evidence>
<dbReference type="PROSITE" id="PS50016">
    <property type="entry name" value="ZF_PHD_2"/>
    <property type="match status" value="1"/>
</dbReference>
<dbReference type="InterPro" id="IPR011011">
    <property type="entry name" value="Znf_FYVE_PHD"/>
</dbReference>
<keyword evidence="8" id="KW-1185">Reference proteome</keyword>
<evidence type="ECO:0000313" key="7">
    <source>
        <dbReference type="EMBL" id="KNC26097.1"/>
    </source>
</evidence>
<reference evidence="7 8" key="1">
    <citation type="journal article" date="2015" name="Nat. Commun.">
        <title>Lucilia cuprina genome unlocks parasitic fly biology to underpin future interventions.</title>
        <authorList>
            <person name="Anstead C.A."/>
            <person name="Korhonen P.K."/>
            <person name="Young N.D."/>
            <person name="Hall R.S."/>
            <person name="Jex A.R."/>
            <person name="Murali S.C."/>
            <person name="Hughes D.S."/>
            <person name="Lee S.F."/>
            <person name="Perry T."/>
            <person name="Stroehlein A.J."/>
            <person name="Ansell B.R."/>
            <person name="Breugelmans B."/>
            <person name="Hofmann A."/>
            <person name="Qu J."/>
            <person name="Dugan S."/>
            <person name="Lee S.L."/>
            <person name="Chao H."/>
            <person name="Dinh H."/>
            <person name="Han Y."/>
            <person name="Doddapaneni H.V."/>
            <person name="Worley K.C."/>
            <person name="Muzny D.M."/>
            <person name="Ioannidis P."/>
            <person name="Waterhouse R.M."/>
            <person name="Zdobnov E.M."/>
            <person name="James P.J."/>
            <person name="Bagnall N.H."/>
            <person name="Kotze A.C."/>
            <person name="Gibbs R.A."/>
            <person name="Richards S."/>
            <person name="Batterham P."/>
            <person name="Gasser R.B."/>
        </authorList>
    </citation>
    <scope>NUCLEOTIDE SEQUENCE [LARGE SCALE GENOMIC DNA]</scope>
    <source>
        <strain evidence="7 8">LS</strain>
        <tissue evidence="7">Full body</tissue>
    </source>
</reference>
<feature type="region of interest" description="Disordered" evidence="5">
    <location>
        <begin position="66"/>
        <end position="102"/>
    </location>
</feature>
<sequence>MAKNMAENITLAANCILCSDPDDGNMITCSKCLHCFHSSCCDLNDDVDIFRWKCQDCVAAIAQQDDSHNPKTLHSTNESSVEVIGTPKQHPQTSTSPTTKHTLAVQPAFLNCSS</sequence>
<gene>
    <name evidence="7" type="ORF">FF38_04226</name>
</gene>
<dbReference type="SUPFAM" id="SSF57903">
    <property type="entry name" value="FYVE/PHD zinc finger"/>
    <property type="match status" value="1"/>
</dbReference>
<organism evidence="7 8">
    <name type="scientific">Lucilia cuprina</name>
    <name type="common">Green bottle fly</name>
    <name type="synonym">Australian sheep blowfly</name>
    <dbReference type="NCBI Taxonomy" id="7375"/>
    <lineage>
        <taxon>Eukaryota</taxon>
        <taxon>Metazoa</taxon>
        <taxon>Ecdysozoa</taxon>
        <taxon>Arthropoda</taxon>
        <taxon>Hexapoda</taxon>
        <taxon>Insecta</taxon>
        <taxon>Pterygota</taxon>
        <taxon>Neoptera</taxon>
        <taxon>Endopterygota</taxon>
        <taxon>Diptera</taxon>
        <taxon>Brachycera</taxon>
        <taxon>Muscomorpha</taxon>
        <taxon>Oestroidea</taxon>
        <taxon>Calliphoridae</taxon>
        <taxon>Luciliinae</taxon>
        <taxon>Lucilia</taxon>
    </lineage>
</organism>
<dbReference type="InterPro" id="IPR013083">
    <property type="entry name" value="Znf_RING/FYVE/PHD"/>
</dbReference>
<keyword evidence="2 4" id="KW-0863">Zinc-finger</keyword>
<evidence type="ECO:0000313" key="8">
    <source>
        <dbReference type="Proteomes" id="UP000037069"/>
    </source>
</evidence>
<dbReference type="SMART" id="SM00249">
    <property type="entry name" value="PHD"/>
    <property type="match status" value="1"/>
</dbReference>
<protein>
    <recommendedName>
        <fullName evidence="6">PHD-type domain-containing protein</fullName>
    </recommendedName>
</protein>
<dbReference type="Gene3D" id="3.30.40.10">
    <property type="entry name" value="Zinc/RING finger domain, C3HC4 (zinc finger)"/>
    <property type="match status" value="1"/>
</dbReference>
<evidence type="ECO:0000256" key="2">
    <source>
        <dbReference type="ARBA" id="ARBA00022771"/>
    </source>
</evidence>
<accession>A0A0L0C1G0</accession>
<dbReference type="Proteomes" id="UP000037069">
    <property type="component" value="Unassembled WGS sequence"/>
</dbReference>
<dbReference type="InterPro" id="IPR019786">
    <property type="entry name" value="Zinc_finger_PHD-type_CS"/>
</dbReference>
<keyword evidence="1" id="KW-0479">Metal-binding</keyword>
<evidence type="ECO:0000256" key="1">
    <source>
        <dbReference type="ARBA" id="ARBA00022723"/>
    </source>
</evidence>
<dbReference type="InterPro" id="IPR019787">
    <property type="entry name" value="Znf_PHD-finger"/>
</dbReference>
<feature type="compositionally biased region" description="Polar residues" evidence="5">
    <location>
        <begin position="70"/>
        <end position="80"/>
    </location>
</feature>
<feature type="compositionally biased region" description="Polar residues" evidence="5">
    <location>
        <begin position="89"/>
        <end position="101"/>
    </location>
</feature>
<feature type="domain" description="PHD-type" evidence="6">
    <location>
        <begin position="12"/>
        <end position="60"/>
    </location>
</feature>
<dbReference type="GO" id="GO:0008270">
    <property type="term" value="F:zinc ion binding"/>
    <property type="evidence" value="ECO:0007669"/>
    <property type="project" value="UniProtKB-KW"/>
</dbReference>
<dbReference type="AlphaFoldDB" id="A0A0L0C1G0"/>
<dbReference type="PROSITE" id="PS01359">
    <property type="entry name" value="ZF_PHD_1"/>
    <property type="match status" value="1"/>
</dbReference>
<evidence type="ECO:0000259" key="6">
    <source>
        <dbReference type="PROSITE" id="PS50016"/>
    </source>
</evidence>